<dbReference type="KEGG" id="mtea:DK419_25925"/>
<name>A0A2U8WV78_9HYPH</name>
<keyword evidence="2" id="KW-1185">Reference proteome</keyword>
<accession>A0A2U8WV78</accession>
<organism evidence="1 2">
    <name type="scientific">Methylobacterium terrae</name>
    <dbReference type="NCBI Taxonomy" id="2202827"/>
    <lineage>
        <taxon>Bacteria</taxon>
        <taxon>Pseudomonadati</taxon>
        <taxon>Pseudomonadota</taxon>
        <taxon>Alphaproteobacteria</taxon>
        <taxon>Hyphomicrobiales</taxon>
        <taxon>Methylobacteriaceae</taxon>
        <taxon>Methylobacterium</taxon>
    </lineage>
</organism>
<dbReference type="AlphaFoldDB" id="A0A2U8WV78"/>
<evidence type="ECO:0000313" key="2">
    <source>
        <dbReference type="Proteomes" id="UP000245444"/>
    </source>
</evidence>
<dbReference type="EMBL" id="CP029553">
    <property type="protein sequence ID" value="AWN49360.1"/>
    <property type="molecule type" value="Genomic_DNA"/>
</dbReference>
<proteinExistence type="predicted"/>
<reference evidence="1 2" key="1">
    <citation type="submission" date="2018-05" db="EMBL/GenBank/DDBJ databases">
        <title>Complete Genome Sequence of Methylobacterium sp. 17Sr1-28.</title>
        <authorList>
            <person name="Srinivasan S."/>
        </authorList>
    </citation>
    <scope>NUCLEOTIDE SEQUENCE [LARGE SCALE GENOMIC DNA]</scope>
    <source>
        <strain evidence="1 2">17Sr1-28</strain>
    </source>
</reference>
<dbReference type="Proteomes" id="UP000245444">
    <property type="component" value="Chromosome"/>
</dbReference>
<sequence length="75" mass="8737">MYGLYLNLACLVKPVHSQHSTFFEPRTVIFFLIRSGKSLNLYDFMSGSIDFSGWGYMPFPSYIFLYIPGMYEFSP</sequence>
<evidence type="ECO:0000313" key="1">
    <source>
        <dbReference type="EMBL" id="AWN49360.1"/>
    </source>
</evidence>
<gene>
    <name evidence="1" type="ORF">DK419_25925</name>
</gene>
<protein>
    <submittedName>
        <fullName evidence="1">Uncharacterized protein</fullName>
    </submittedName>
</protein>